<accession>A0A0P1AM93</accession>
<proteinExistence type="predicted"/>
<protein>
    <submittedName>
        <fullName evidence="1">Uncharacterized protein</fullName>
    </submittedName>
</protein>
<keyword evidence="2" id="KW-1185">Reference proteome</keyword>
<organism evidence="1 2">
    <name type="scientific">Plasmopara halstedii</name>
    <name type="common">Downy mildew of sunflower</name>
    <dbReference type="NCBI Taxonomy" id="4781"/>
    <lineage>
        <taxon>Eukaryota</taxon>
        <taxon>Sar</taxon>
        <taxon>Stramenopiles</taxon>
        <taxon>Oomycota</taxon>
        <taxon>Peronosporomycetes</taxon>
        <taxon>Peronosporales</taxon>
        <taxon>Peronosporaceae</taxon>
        <taxon>Plasmopara</taxon>
    </lineage>
</organism>
<dbReference type="EMBL" id="CCYD01000610">
    <property type="protein sequence ID" value="CEG42038.1"/>
    <property type="molecule type" value="Genomic_DNA"/>
</dbReference>
<dbReference type="AlphaFoldDB" id="A0A0P1AM93"/>
<reference evidence="2" key="1">
    <citation type="submission" date="2014-09" db="EMBL/GenBank/DDBJ databases">
        <authorList>
            <person name="Sharma Rahul"/>
            <person name="Thines Marco"/>
        </authorList>
    </citation>
    <scope>NUCLEOTIDE SEQUENCE [LARGE SCALE GENOMIC DNA]</scope>
</reference>
<sequence length="77" mass="8058">MSIDRLGIITTCENAHVSVLLGSVNPTTVPVPLTPTDATYSGTNSVLAERRACDIDLHGGRCHGGLCQLDPVAKEAQ</sequence>
<name>A0A0P1AM93_PLAHL</name>
<dbReference type="GeneID" id="36407399"/>
<dbReference type="RefSeq" id="XP_024578407.1">
    <property type="nucleotide sequence ID" value="XM_024727874.1"/>
</dbReference>
<evidence type="ECO:0000313" key="1">
    <source>
        <dbReference type="EMBL" id="CEG42038.1"/>
    </source>
</evidence>
<dbReference type="Proteomes" id="UP000054928">
    <property type="component" value="Unassembled WGS sequence"/>
</dbReference>
<evidence type="ECO:0000313" key="2">
    <source>
        <dbReference type="Proteomes" id="UP000054928"/>
    </source>
</evidence>